<gene>
    <name evidence="1" type="ORF">LCGC14_0943540</name>
</gene>
<organism evidence="1">
    <name type="scientific">marine sediment metagenome</name>
    <dbReference type="NCBI Taxonomy" id="412755"/>
    <lineage>
        <taxon>unclassified sequences</taxon>
        <taxon>metagenomes</taxon>
        <taxon>ecological metagenomes</taxon>
    </lineage>
</organism>
<evidence type="ECO:0008006" key="2">
    <source>
        <dbReference type="Google" id="ProtNLM"/>
    </source>
</evidence>
<dbReference type="EMBL" id="LAZR01003314">
    <property type="protein sequence ID" value="KKN19652.1"/>
    <property type="molecule type" value="Genomic_DNA"/>
</dbReference>
<evidence type="ECO:0000313" key="1">
    <source>
        <dbReference type="EMBL" id="KKN19652.1"/>
    </source>
</evidence>
<name>A0A0F9P5E7_9ZZZZ</name>
<proteinExistence type="predicted"/>
<reference evidence="1" key="1">
    <citation type="journal article" date="2015" name="Nature">
        <title>Complex archaea that bridge the gap between prokaryotes and eukaryotes.</title>
        <authorList>
            <person name="Spang A."/>
            <person name="Saw J.H."/>
            <person name="Jorgensen S.L."/>
            <person name="Zaremba-Niedzwiedzka K."/>
            <person name="Martijn J."/>
            <person name="Lind A.E."/>
            <person name="van Eijk R."/>
            <person name="Schleper C."/>
            <person name="Guy L."/>
            <person name="Ettema T.J."/>
        </authorList>
    </citation>
    <scope>NUCLEOTIDE SEQUENCE</scope>
</reference>
<comment type="caution">
    <text evidence="1">The sequence shown here is derived from an EMBL/GenBank/DDBJ whole genome shotgun (WGS) entry which is preliminary data.</text>
</comment>
<sequence length="121" mass="13917">MGILNEDKKAEDYPTRAAVNDTISFYVTVGNHLKRDLSFQVQVKRGNKDTKLAPDVPTNGSLDFIVGNFTISNREDWISQKLNISFSQIGENQIIITELWQIKNNIPEFYTKLWVRLNITN</sequence>
<accession>A0A0F9P5E7</accession>
<protein>
    <recommendedName>
        <fullName evidence="2">DUF1616 domain-containing protein</fullName>
    </recommendedName>
</protein>
<dbReference type="AlphaFoldDB" id="A0A0F9P5E7"/>